<dbReference type="SUPFAM" id="SSF50494">
    <property type="entry name" value="Trypsin-like serine proteases"/>
    <property type="match status" value="1"/>
</dbReference>
<reference evidence="6 7" key="1">
    <citation type="submission" date="2019-02" db="EMBL/GenBank/DDBJ databases">
        <title>Deep-cultivation of Planctomycetes and their phenomic and genomic characterization uncovers novel biology.</title>
        <authorList>
            <person name="Wiegand S."/>
            <person name="Jogler M."/>
            <person name="Boedeker C."/>
            <person name="Pinto D."/>
            <person name="Vollmers J."/>
            <person name="Rivas-Marin E."/>
            <person name="Kohn T."/>
            <person name="Peeters S.H."/>
            <person name="Heuer A."/>
            <person name="Rast P."/>
            <person name="Oberbeckmann S."/>
            <person name="Bunk B."/>
            <person name="Jeske O."/>
            <person name="Meyerdierks A."/>
            <person name="Storesund J.E."/>
            <person name="Kallscheuer N."/>
            <person name="Luecker S."/>
            <person name="Lage O.M."/>
            <person name="Pohl T."/>
            <person name="Merkel B.J."/>
            <person name="Hornburger P."/>
            <person name="Mueller R.-W."/>
            <person name="Bruemmer F."/>
            <person name="Labrenz M."/>
            <person name="Spormann A.M."/>
            <person name="Op Den Camp H."/>
            <person name="Overmann J."/>
            <person name="Amann R."/>
            <person name="Jetten M.S.M."/>
            <person name="Mascher T."/>
            <person name="Medema M.H."/>
            <person name="Devos D.P."/>
            <person name="Kaster A.-K."/>
            <person name="Ovreas L."/>
            <person name="Rohde M."/>
            <person name="Galperin M.Y."/>
            <person name="Jogler C."/>
        </authorList>
    </citation>
    <scope>NUCLEOTIDE SEQUENCE [LARGE SCALE GENOMIC DNA]</scope>
    <source>
        <strain evidence="6 7">CA54</strain>
    </source>
</reference>
<keyword evidence="4" id="KW-0732">Signal</keyword>
<feature type="domain" description="Protease Do-like PDZ" evidence="5">
    <location>
        <begin position="345"/>
        <end position="501"/>
    </location>
</feature>
<evidence type="ECO:0000256" key="2">
    <source>
        <dbReference type="ARBA" id="ARBA00022801"/>
    </source>
</evidence>
<evidence type="ECO:0000313" key="6">
    <source>
        <dbReference type="EMBL" id="TWU13024.1"/>
    </source>
</evidence>
<evidence type="ECO:0000256" key="1">
    <source>
        <dbReference type="ARBA" id="ARBA00022670"/>
    </source>
</evidence>
<dbReference type="PANTHER" id="PTHR45980:SF9">
    <property type="entry name" value="PROTEASE DO-LIKE 10, MITOCHONDRIAL-RELATED"/>
    <property type="match status" value="1"/>
</dbReference>
<sequence precursor="true">MYRPRALVAACILLALGATTLNAETESNSIRSAVVKVYATKRSPSLSTPWKRGDGKNVTGSGVMLSPDTLLTNYHVIAYSTDTSISVNGQSDRLSATVQAVSPGMDLALVKLDKPLPADSVVASIAETVPSPGTKIQVLGYPKGGESLSVTEGVVSRIDYVEYRQEEMGLRIQIDAPVNSGNSGGPVIEGNKIVGLTFGLLSGANDIGYAIPCVEIQRFLEDIEDGKYDGKPQLWFESLLCNDKELREWLKLPEGETGIRFVRQPIPIADYPLQLNDVITHIGEFDVSNLAKVDYDSNTQVSCEYALDRSAQDGQVQLRIIRAGKEMHVQVPVFSDGHYLLKFLNDQQPSYFVYGPIVFGVANAEFPDLVNSMMLQGGRNAAMALGLFKEMQKSDNPYLMRRFARTESTDEHLVVIPKLISTGLTRDTKLLTPAVVRAINGKKVTSIQSAALILAAIEDEQIVIEIDDNRNTTIVFNRAELDSKHDQIMVDNGIVKSASSDLKEVWSR</sequence>
<dbReference type="GO" id="GO:0004252">
    <property type="term" value="F:serine-type endopeptidase activity"/>
    <property type="evidence" value="ECO:0007669"/>
    <property type="project" value="InterPro"/>
</dbReference>
<dbReference type="RefSeq" id="WP_146370418.1">
    <property type="nucleotide sequence ID" value="NZ_SJPP01000001.1"/>
</dbReference>
<dbReference type="PRINTS" id="PR00834">
    <property type="entry name" value="PROTEASES2C"/>
</dbReference>
<name>A0A5C6BQU8_9PLAN</name>
<dbReference type="Pfam" id="PF13365">
    <property type="entry name" value="Trypsin_2"/>
    <property type="match status" value="1"/>
</dbReference>
<dbReference type="Gene3D" id="3.20.190.20">
    <property type="match status" value="1"/>
</dbReference>
<dbReference type="EMBL" id="SJPP01000001">
    <property type="protein sequence ID" value="TWU13024.1"/>
    <property type="molecule type" value="Genomic_DNA"/>
</dbReference>
<keyword evidence="7" id="KW-1185">Reference proteome</keyword>
<dbReference type="Gene3D" id="2.40.10.10">
    <property type="entry name" value="Trypsin-like serine proteases"/>
    <property type="match status" value="2"/>
</dbReference>
<evidence type="ECO:0000313" key="7">
    <source>
        <dbReference type="Proteomes" id="UP000320735"/>
    </source>
</evidence>
<accession>A0A5C6BQU8</accession>
<dbReference type="InterPro" id="IPR041517">
    <property type="entry name" value="DEGP_PDZ"/>
</dbReference>
<dbReference type="Proteomes" id="UP000320735">
    <property type="component" value="Unassembled WGS sequence"/>
</dbReference>
<dbReference type="AlphaFoldDB" id="A0A5C6BQU8"/>
<feature type="signal peptide" evidence="4">
    <location>
        <begin position="1"/>
        <end position="23"/>
    </location>
</feature>
<proteinExistence type="predicted"/>
<evidence type="ECO:0000259" key="5">
    <source>
        <dbReference type="Pfam" id="PF17815"/>
    </source>
</evidence>
<protein>
    <submittedName>
        <fullName evidence="6">Serine protease Do-like HtrA</fullName>
        <ecNumber evidence="6">3.4.21.107</ecNumber>
    </submittedName>
</protein>
<dbReference type="InterPro" id="IPR001940">
    <property type="entry name" value="Peptidase_S1C"/>
</dbReference>
<comment type="caution">
    <text evidence="6">The sequence shown here is derived from an EMBL/GenBank/DDBJ whole genome shotgun (WGS) entry which is preliminary data.</text>
</comment>
<dbReference type="Pfam" id="PF17815">
    <property type="entry name" value="PDZ_3"/>
    <property type="match status" value="1"/>
</dbReference>
<dbReference type="EC" id="3.4.21.107" evidence="6"/>
<evidence type="ECO:0000256" key="4">
    <source>
        <dbReference type="SAM" id="SignalP"/>
    </source>
</evidence>
<organism evidence="6 7">
    <name type="scientific">Symmachiella macrocystis</name>
    <dbReference type="NCBI Taxonomy" id="2527985"/>
    <lineage>
        <taxon>Bacteria</taxon>
        <taxon>Pseudomonadati</taxon>
        <taxon>Planctomycetota</taxon>
        <taxon>Planctomycetia</taxon>
        <taxon>Planctomycetales</taxon>
        <taxon>Planctomycetaceae</taxon>
        <taxon>Symmachiella</taxon>
    </lineage>
</organism>
<evidence type="ECO:0000256" key="3">
    <source>
        <dbReference type="ARBA" id="ARBA00022825"/>
    </source>
</evidence>
<keyword evidence="3" id="KW-0720">Serine protease</keyword>
<gene>
    <name evidence="6" type="primary">htrA_1</name>
    <name evidence="6" type="ORF">CA54_18500</name>
</gene>
<dbReference type="PANTHER" id="PTHR45980">
    <property type="match status" value="1"/>
</dbReference>
<dbReference type="GO" id="GO:0006508">
    <property type="term" value="P:proteolysis"/>
    <property type="evidence" value="ECO:0007669"/>
    <property type="project" value="UniProtKB-KW"/>
</dbReference>
<dbReference type="InterPro" id="IPR046449">
    <property type="entry name" value="DEGP_PDZ_sf"/>
</dbReference>
<keyword evidence="1 6" id="KW-0645">Protease</keyword>
<dbReference type="InterPro" id="IPR043504">
    <property type="entry name" value="Peptidase_S1_PA_chymotrypsin"/>
</dbReference>
<dbReference type="InterPro" id="IPR009003">
    <property type="entry name" value="Peptidase_S1_PA"/>
</dbReference>
<feature type="chain" id="PRO_5022825152" evidence="4">
    <location>
        <begin position="24"/>
        <end position="508"/>
    </location>
</feature>
<dbReference type="OrthoDB" id="9758917at2"/>
<keyword evidence="2 6" id="KW-0378">Hydrolase</keyword>